<dbReference type="GO" id="GO:0005524">
    <property type="term" value="F:ATP binding"/>
    <property type="evidence" value="ECO:0007669"/>
    <property type="project" value="UniProtKB-KW"/>
</dbReference>
<dbReference type="SUPFAM" id="SSF52540">
    <property type="entry name" value="P-loop containing nucleoside triphosphate hydrolases"/>
    <property type="match status" value="1"/>
</dbReference>
<name>A0A5N7JS09_9PSED</name>
<dbReference type="EMBL" id="VUBA01000048">
    <property type="protein sequence ID" value="MPQ84160.1"/>
    <property type="molecule type" value="Genomic_DNA"/>
</dbReference>
<dbReference type="InterPro" id="IPR049945">
    <property type="entry name" value="AAA_22"/>
</dbReference>
<reference evidence="2 3" key="1">
    <citation type="submission" date="2019-09" db="EMBL/GenBank/DDBJ databases">
        <title>The draft genomes of Allium pathogen Pseudomonas sp.</title>
        <authorList>
            <person name="Fujikawa T."/>
            <person name="Sawada H."/>
        </authorList>
    </citation>
    <scope>NUCLEOTIDE SEQUENCE [LARGE SCALE GENOMIC DNA]</scope>
    <source>
        <strain evidence="2 3">MAFF 730085</strain>
    </source>
</reference>
<proteinExistence type="predicted"/>
<comment type="caution">
    <text evidence="2">The sequence shown here is derived from an EMBL/GenBank/DDBJ whole genome shotgun (WGS) entry which is preliminary data.</text>
</comment>
<sequence>MNYNHPLLSTEYQLNTPTMEYVIENVCFKVLMRKTGVVFTGEPRIGKTRCCEALVIGIPKKFKNIYVFMLVATNRTLNTQYSSVVHQLLELEGIKPNSRVSFIERQSMLIERFKLRAGEHGANQIVMIVDELQRLSARDFDQLADIYNRLRQHKITLTVVSFAMPTVEGAISDYLQSGSGRHIVGRFFTDIKPLHGVTSKKDLHTILSLYDTCGSSHSAISFTEEVLPKAYRNGFRMGSLADQLWDSMSKVVSGKYVKNLPMEHVTQSVAYIYLICSHEDRESLSVPADLVEDAVKQSNLDQFCRKVSMGDI</sequence>
<dbReference type="Proteomes" id="UP000325438">
    <property type="component" value="Unassembled WGS sequence"/>
</dbReference>
<evidence type="ECO:0000313" key="2">
    <source>
        <dbReference type="EMBL" id="MPQ84160.1"/>
    </source>
</evidence>
<protein>
    <submittedName>
        <fullName evidence="2">ATP-binding protein</fullName>
    </submittedName>
</protein>
<keyword evidence="2" id="KW-0067">ATP-binding</keyword>
<dbReference type="RefSeq" id="WP_040268341.1">
    <property type="nucleotide sequence ID" value="NZ_VUBA01000048.1"/>
</dbReference>
<gene>
    <name evidence="2" type="ORF">F0170_09275</name>
</gene>
<accession>A0A5N7JS09</accession>
<keyword evidence="2" id="KW-0547">Nucleotide-binding</keyword>
<dbReference type="AlphaFoldDB" id="A0A5N7JS09"/>
<dbReference type="InterPro" id="IPR027417">
    <property type="entry name" value="P-loop_NTPase"/>
</dbReference>
<dbReference type="Gene3D" id="3.40.50.300">
    <property type="entry name" value="P-loop containing nucleotide triphosphate hydrolases"/>
    <property type="match status" value="1"/>
</dbReference>
<feature type="domain" description="ORC1/DEAH AAA+ ATPase" evidence="1">
    <location>
        <begin position="35"/>
        <end position="166"/>
    </location>
</feature>
<evidence type="ECO:0000313" key="3">
    <source>
        <dbReference type="Proteomes" id="UP000325438"/>
    </source>
</evidence>
<evidence type="ECO:0000259" key="1">
    <source>
        <dbReference type="Pfam" id="PF13401"/>
    </source>
</evidence>
<dbReference type="Pfam" id="PF13401">
    <property type="entry name" value="AAA_22"/>
    <property type="match status" value="1"/>
</dbReference>
<dbReference type="GO" id="GO:0016887">
    <property type="term" value="F:ATP hydrolysis activity"/>
    <property type="evidence" value="ECO:0007669"/>
    <property type="project" value="InterPro"/>
</dbReference>
<organism evidence="2 3">
    <name type="scientific">Pseudomonas kitaguniensis</name>
    <dbReference type="NCBI Taxonomy" id="2607908"/>
    <lineage>
        <taxon>Bacteria</taxon>
        <taxon>Pseudomonadati</taxon>
        <taxon>Pseudomonadota</taxon>
        <taxon>Gammaproteobacteria</taxon>
        <taxon>Pseudomonadales</taxon>
        <taxon>Pseudomonadaceae</taxon>
        <taxon>Pseudomonas</taxon>
    </lineage>
</organism>